<feature type="region of interest" description="Disordered" evidence="1">
    <location>
        <begin position="28"/>
        <end position="56"/>
    </location>
</feature>
<dbReference type="AlphaFoldDB" id="A0AAV7M0C6"/>
<reference evidence="2" key="1">
    <citation type="journal article" date="2022" name="bioRxiv">
        <title>Sequencing and chromosome-scale assembly of the giantPleurodeles waltlgenome.</title>
        <authorList>
            <person name="Brown T."/>
            <person name="Elewa A."/>
            <person name="Iarovenko S."/>
            <person name="Subramanian E."/>
            <person name="Araus A.J."/>
            <person name="Petzold A."/>
            <person name="Susuki M."/>
            <person name="Suzuki K.-i.T."/>
            <person name="Hayashi T."/>
            <person name="Toyoda A."/>
            <person name="Oliveira C."/>
            <person name="Osipova E."/>
            <person name="Leigh N.D."/>
            <person name="Simon A."/>
            <person name="Yun M.H."/>
        </authorList>
    </citation>
    <scope>NUCLEOTIDE SEQUENCE</scope>
    <source>
        <strain evidence="2">20211129_DDA</strain>
        <tissue evidence="2">Liver</tissue>
    </source>
</reference>
<sequence length="213" mass="22618">MFCFGGGGFRRGQSQLFATPGTANPLACSRRQGPQCQPVSGAQRRQASRSHAQRSHFSAGGTSVLVGVCSLACATHAHDGRWEGRLPLAAAAQNVYVGQVPVFSGWPHWEQGHTRFWRCAPSGGAPAGPTVPPQRRLVPPPGSGARASSPSFAGRSSRARRGPLLTRGRGFRVEERPQVSLSLGQPRAGHNIHRVRPGGPAALPTFRQRGRAV</sequence>
<evidence type="ECO:0000256" key="1">
    <source>
        <dbReference type="SAM" id="MobiDB-lite"/>
    </source>
</evidence>
<dbReference type="Proteomes" id="UP001066276">
    <property type="component" value="Chromosome 10"/>
</dbReference>
<gene>
    <name evidence="2" type="ORF">NDU88_001675</name>
</gene>
<evidence type="ECO:0000313" key="3">
    <source>
        <dbReference type="Proteomes" id="UP001066276"/>
    </source>
</evidence>
<name>A0AAV7M0C6_PLEWA</name>
<keyword evidence="3" id="KW-1185">Reference proteome</keyword>
<comment type="caution">
    <text evidence="2">The sequence shown here is derived from an EMBL/GenBank/DDBJ whole genome shotgun (WGS) entry which is preliminary data.</text>
</comment>
<proteinExistence type="predicted"/>
<protein>
    <submittedName>
        <fullName evidence="2">Uncharacterized protein</fullName>
    </submittedName>
</protein>
<organism evidence="2 3">
    <name type="scientific">Pleurodeles waltl</name>
    <name type="common">Iberian ribbed newt</name>
    <dbReference type="NCBI Taxonomy" id="8319"/>
    <lineage>
        <taxon>Eukaryota</taxon>
        <taxon>Metazoa</taxon>
        <taxon>Chordata</taxon>
        <taxon>Craniata</taxon>
        <taxon>Vertebrata</taxon>
        <taxon>Euteleostomi</taxon>
        <taxon>Amphibia</taxon>
        <taxon>Batrachia</taxon>
        <taxon>Caudata</taxon>
        <taxon>Salamandroidea</taxon>
        <taxon>Salamandridae</taxon>
        <taxon>Pleurodelinae</taxon>
        <taxon>Pleurodeles</taxon>
    </lineage>
</organism>
<evidence type="ECO:0000313" key="2">
    <source>
        <dbReference type="EMBL" id="KAJ1096539.1"/>
    </source>
</evidence>
<feature type="region of interest" description="Disordered" evidence="1">
    <location>
        <begin position="123"/>
        <end position="213"/>
    </location>
</feature>
<feature type="compositionally biased region" description="Low complexity" evidence="1">
    <location>
        <begin position="143"/>
        <end position="156"/>
    </location>
</feature>
<dbReference type="EMBL" id="JANPWB010000014">
    <property type="protein sequence ID" value="KAJ1096539.1"/>
    <property type="molecule type" value="Genomic_DNA"/>
</dbReference>
<accession>A0AAV7M0C6</accession>